<dbReference type="EMBL" id="LT629774">
    <property type="protein sequence ID" value="SDS59880.1"/>
    <property type="molecule type" value="Genomic_DNA"/>
</dbReference>
<evidence type="ECO:0000259" key="3">
    <source>
        <dbReference type="PROSITE" id="PS51677"/>
    </source>
</evidence>
<dbReference type="InterPro" id="IPR011330">
    <property type="entry name" value="Glyco_hydro/deAcase_b/a-brl"/>
</dbReference>
<feature type="domain" description="NodB homology" evidence="3">
    <location>
        <begin position="28"/>
        <end position="225"/>
    </location>
</feature>
<dbReference type="GO" id="GO:0016020">
    <property type="term" value="C:membrane"/>
    <property type="evidence" value="ECO:0007669"/>
    <property type="project" value="TreeGrafter"/>
</dbReference>
<sequence>MKIIPAKTPNFVKTLFPSFIWNIDTNNKVLYLTFDDGPTPDITDWVISTLQEYNAKATFFCIGKNIKKHPKLFQQIMANGHSIGNHTYSHLKGWKTKTKAYIESVEKTQQLIDTIFHNHYPKNIDRNSNQASGSNVKLFRPPYGKFKPKQSSKLQGLDYQIILWDVLSYDWDTSVSAKTCLKNITSSAKEGSIIVFHDSVKASRNLKYALPKVLKHYSEMGFRFKGLNASKITYK</sequence>
<dbReference type="PROSITE" id="PS51677">
    <property type="entry name" value="NODB"/>
    <property type="match status" value="1"/>
</dbReference>
<proteinExistence type="predicted"/>
<gene>
    <name evidence="4" type="ORF">SAMN04489797_1956</name>
</gene>
<dbReference type="Pfam" id="PF01522">
    <property type="entry name" value="Polysacc_deac_1"/>
    <property type="match status" value="1"/>
</dbReference>
<dbReference type="STRING" id="1249933.SAMN04489797_1956"/>
<evidence type="ECO:0000256" key="2">
    <source>
        <dbReference type="ARBA" id="ARBA00022801"/>
    </source>
</evidence>
<dbReference type="SUPFAM" id="SSF88713">
    <property type="entry name" value="Glycoside hydrolase/deacetylase"/>
    <property type="match status" value="1"/>
</dbReference>
<reference evidence="4 5" key="1">
    <citation type="submission" date="2016-10" db="EMBL/GenBank/DDBJ databases">
        <authorList>
            <person name="Varghese N."/>
            <person name="Submissions S."/>
        </authorList>
    </citation>
    <scope>NUCLEOTIDE SEQUENCE [LARGE SCALE GENOMIC DNA]</scope>
    <source>
        <strain evidence="4 5">RHA_55</strain>
    </source>
</reference>
<keyword evidence="1" id="KW-0479">Metal-binding</keyword>
<evidence type="ECO:0000313" key="4">
    <source>
        <dbReference type="EMBL" id="SDS59880.1"/>
    </source>
</evidence>
<dbReference type="Proteomes" id="UP000198963">
    <property type="component" value="Chromosome I"/>
</dbReference>
<organism evidence="4 5">
    <name type="scientific">Winogradskyella sediminis</name>
    <dbReference type="NCBI Taxonomy" id="1382466"/>
    <lineage>
        <taxon>Bacteria</taxon>
        <taxon>Pseudomonadati</taxon>
        <taxon>Bacteroidota</taxon>
        <taxon>Flavobacteriia</taxon>
        <taxon>Flavobacteriales</taxon>
        <taxon>Flavobacteriaceae</taxon>
        <taxon>Winogradskyella</taxon>
    </lineage>
</organism>
<dbReference type="Gene3D" id="3.20.20.370">
    <property type="entry name" value="Glycoside hydrolase/deacetylase"/>
    <property type="match status" value="1"/>
</dbReference>
<dbReference type="GO" id="GO:0046872">
    <property type="term" value="F:metal ion binding"/>
    <property type="evidence" value="ECO:0007669"/>
    <property type="project" value="UniProtKB-KW"/>
</dbReference>
<dbReference type="GO" id="GO:0016810">
    <property type="term" value="F:hydrolase activity, acting on carbon-nitrogen (but not peptide) bonds"/>
    <property type="evidence" value="ECO:0007669"/>
    <property type="project" value="InterPro"/>
</dbReference>
<dbReference type="InterPro" id="IPR002509">
    <property type="entry name" value="NODB_dom"/>
</dbReference>
<name>A0A1H1TI58_9FLAO</name>
<dbReference type="PANTHER" id="PTHR10587:SF133">
    <property type="entry name" value="CHITIN DEACETYLASE 1-RELATED"/>
    <property type="match status" value="1"/>
</dbReference>
<accession>A0A1H1TI58</accession>
<dbReference type="InterPro" id="IPR050248">
    <property type="entry name" value="Polysacc_deacetylase_ArnD"/>
</dbReference>
<dbReference type="PANTHER" id="PTHR10587">
    <property type="entry name" value="GLYCOSYL TRANSFERASE-RELATED"/>
    <property type="match status" value="1"/>
</dbReference>
<evidence type="ECO:0000256" key="1">
    <source>
        <dbReference type="ARBA" id="ARBA00022723"/>
    </source>
</evidence>
<keyword evidence="2" id="KW-0378">Hydrolase</keyword>
<dbReference type="CDD" id="cd10917">
    <property type="entry name" value="CE4_NodB_like_6s_7s"/>
    <property type="match status" value="1"/>
</dbReference>
<keyword evidence="5" id="KW-1185">Reference proteome</keyword>
<dbReference type="GO" id="GO:0005975">
    <property type="term" value="P:carbohydrate metabolic process"/>
    <property type="evidence" value="ECO:0007669"/>
    <property type="project" value="InterPro"/>
</dbReference>
<protein>
    <submittedName>
        <fullName evidence="4">Peptidoglycan/xylan/chitin deacetylase, PgdA/CDA1 family</fullName>
    </submittedName>
</protein>
<dbReference type="AlphaFoldDB" id="A0A1H1TI58"/>
<evidence type="ECO:0000313" key="5">
    <source>
        <dbReference type="Proteomes" id="UP000198963"/>
    </source>
</evidence>